<keyword evidence="5 10" id="KW-0547">Nucleotide-binding</keyword>
<dbReference type="NCBIfam" id="TIGR01087">
    <property type="entry name" value="murD"/>
    <property type="match status" value="1"/>
</dbReference>
<dbReference type="InterPro" id="IPR005762">
    <property type="entry name" value="MurD"/>
</dbReference>
<comment type="function">
    <text evidence="10">Cell wall formation. Catalyzes the addition of glutamate to the nucleotide precursor UDP-N-acetylmuramoyl-L-alanine (UMA).</text>
</comment>
<reference evidence="12" key="1">
    <citation type="submission" date="2020-10" db="EMBL/GenBank/DDBJ databases">
        <authorList>
            <person name="Gilroy R."/>
        </authorList>
    </citation>
    <scope>NUCLEOTIDE SEQUENCE</scope>
    <source>
        <strain evidence="12">ChiBcec7-5410</strain>
    </source>
</reference>
<accession>A0A9D1KQC4</accession>
<dbReference type="Gene3D" id="3.40.50.720">
    <property type="entry name" value="NAD(P)-binding Rossmann-like Domain"/>
    <property type="match status" value="1"/>
</dbReference>
<keyword evidence="8 10" id="KW-0573">Peptidoglycan synthesis</keyword>
<evidence type="ECO:0000313" key="13">
    <source>
        <dbReference type="Proteomes" id="UP000824160"/>
    </source>
</evidence>
<dbReference type="HAMAP" id="MF_00639">
    <property type="entry name" value="MurD"/>
    <property type="match status" value="1"/>
</dbReference>
<dbReference type="GO" id="GO:0009252">
    <property type="term" value="P:peptidoglycan biosynthetic process"/>
    <property type="evidence" value="ECO:0007669"/>
    <property type="project" value="UniProtKB-UniRule"/>
</dbReference>
<dbReference type="GO" id="GO:0005737">
    <property type="term" value="C:cytoplasm"/>
    <property type="evidence" value="ECO:0007669"/>
    <property type="project" value="UniProtKB-SubCell"/>
</dbReference>
<sequence>MPLYRIMQPMDGKNVLILGYGREGQATLSMLQKLVPGAKLTVADIRPQQLPEGVQGVFGDGYQNGLTGYDVVIKSPGIVLTDKSDAVLERVTSQTELFLRAYRKQVIGITGTKGKSTTTALTWHVLKSVRPDTLLMGNIGIPAFLQAESIGPETLIVYELSCHQLEYISVSPHVAVLLNLFEEHLDHYGTKEAYFNAKRNICRYQDADDIYFCNILQKDDVPEAKARRITMQQAPDAVADLSVIGREVHFDGNILPLPVGCTRLAGEHNLYNIGTAYGICRQFGVTDDQFMAALADFDPLPHRLQRVGTFDGVTYYDDSISTACETAIGAMKALAAEGVGSILLGGMDRGIDYTSLVDFLMQAPQDNPQFLILMPDSGMRVGEMLLEKGFDRERLIFTDGLEQAVQKAKEVTPKGKVCLLSPAAASYGFFKNFEERGEFFQKYVMQK</sequence>
<dbReference type="InterPro" id="IPR013221">
    <property type="entry name" value="Mur_ligase_cen"/>
</dbReference>
<dbReference type="GO" id="GO:0051301">
    <property type="term" value="P:cell division"/>
    <property type="evidence" value="ECO:0007669"/>
    <property type="project" value="UniProtKB-KW"/>
</dbReference>
<dbReference type="EC" id="6.3.2.9" evidence="10"/>
<dbReference type="SUPFAM" id="SSF53623">
    <property type="entry name" value="MurD-like peptide ligases, catalytic domain"/>
    <property type="match status" value="1"/>
</dbReference>
<dbReference type="GO" id="GO:0071555">
    <property type="term" value="P:cell wall organization"/>
    <property type="evidence" value="ECO:0007669"/>
    <property type="project" value="UniProtKB-KW"/>
</dbReference>
<comment type="caution">
    <text evidence="12">The sequence shown here is derived from an EMBL/GenBank/DDBJ whole genome shotgun (WGS) entry which is preliminary data.</text>
</comment>
<dbReference type="InterPro" id="IPR036615">
    <property type="entry name" value="Mur_ligase_C_dom_sf"/>
</dbReference>
<name>A0A9D1KQC4_9FIRM</name>
<dbReference type="Proteomes" id="UP000824160">
    <property type="component" value="Unassembled WGS sequence"/>
</dbReference>
<reference evidence="12" key="2">
    <citation type="journal article" date="2021" name="PeerJ">
        <title>Extensive microbial diversity within the chicken gut microbiome revealed by metagenomics and culture.</title>
        <authorList>
            <person name="Gilroy R."/>
            <person name="Ravi A."/>
            <person name="Getino M."/>
            <person name="Pursley I."/>
            <person name="Horton D.L."/>
            <person name="Alikhan N.F."/>
            <person name="Baker D."/>
            <person name="Gharbi K."/>
            <person name="Hall N."/>
            <person name="Watson M."/>
            <person name="Adriaenssens E.M."/>
            <person name="Foster-Nyarko E."/>
            <person name="Jarju S."/>
            <person name="Secka A."/>
            <person name="Antonio M."/>
            <person name="Oren A."/>
            <person name="Chaudhuri R.R."/>
            <person name="La Ragione R."/>
            <person name="Hildebrand F."/>
            <person name="Pallen M.J."/>
        </authorList>
    </citation>
    <scope>NUCLEOTIDE SEQUENCE</scope>
    <source>
        <strain evidence="12">ChiBcec7-5410</strain>
    </source>
</reference>
<dbReference type="GO" id="GO:0005524">
    <property type="term" value="F:ATP binding"/>
    <property type="evidence" value="ECO:0007669"/>
    <property type="project" value="UniProtKB-UniRule"/>
</dbReference>
<organism evidence="12 13">
    <name type="scientific">Candidatus Faecivivens stercoripullorum</name>
    <dbReference type="NCBI Taxonomy" id="2840805"/>
    <lineage>
        <taxon>Bacteria</taxon>
        <taxon>Bacillati</taxon>
        <taxon>Bacillota</taxon>
        <taxon>Clostridia</taxon>
        <taxon>Eubacteriales</taxon>
        <taxon>Oscillospiraceae</taxon>
        <taxon>Oscillospiraceae incertae sedis</taxon>
        <taxon>Candidatus Faecivivens</taxon>
    </lineage>
</organism>
<evidence type="ECO:0000256" key="2">
    <source>
        <dbReference type="ARBA" id="ARBA00004752"/>
    </source>
</evidence>
<keyword evidence="3 10" id="KW-0963">Cytoplasm</keyword>
<evidence type="ECO:0000256" key="7">
    <source>
        <dbReference type="ARBA" id="ARBA00022960"/>
    </source>
</evidence>
<keyword evidence="10" id="KW-0132">Cell division</keyword>
<dbReference type="GO" id="GO:0008360">
    <property type="term" value="P:regulation of cell shape"/>
    <property type="evidence" value="ECO:0007669"/>
    <property type="project" value="UniProtKB-KW"/>
</dbReference>
<dbReference type="PANTHER" id="PTHR43692">
    <property type="entry name" value="UDP-N-ACETYLMURAMOYLALANINE--D-GLUTAMATE LIGASE"/>
    <property type="match status" value="1"/>
</dbReference>
<evidence type="ECO:0000256" key="1">
    <source>
        <dbReference type="ARBA" id="ARBA00004496"/>
    </source>
</evidence>
<protein>
    <recommendedName>
        <fullName evidence="10">UDP-N-acetylmuramoylalanine--D-glutamate ligase</fullName>
        <ecNumber evidence="10">6.3.2.9</ecNumber>
    </recommendedName>
    <alternativeName>
        <fullName evidence="10">D-glutamic acid-adding enzyme</fullName>
    </alternativeName>
    <alternativeName>
        <fullName evidence="10">UDP-N-acetylmuramoyl-L-alanyl-D-glutamate synthetase</fullName>
    </alternativeName>
</protein>
<evidence type="ECO:0000259" key="11">
    <source>
        <dbReference type="Pfam" id="PF08245"/>
    </source>
</evidence>
<evidence type="ECO:0000256" key="4">
    <source>
        <dbReference type="ARBA" id="ARBA00022598"/>
    </source>
</evidence>
<gene>
    <name evidence="10 12" type="primary">murD</name>
    <name evidence="12" type="ORF">IAC43_01660</name>
</gene>
<evidence type="ECO:0000256" key="9">
    <source>
        <dbReference type="ARBA" id="ARBA00023316"/>
    </source>
</evidence>
<comment type="similarity">
    <text evidence="10">Belongs to the MurCDEF family.</text>
</comment>
<keyword evidence="9 10" id="KW-0961">Cell wall biogenesis/degradation</keyword>
<dbReference type="InterPro" id="IPR036565">
    <property type="entry name" value="Mur-like_cat_sf"/>
</dbReference>
<evidence type="ECO:0000256" key="8">
    <source>
        <dbReference type="ARBA" id="ARBA00022984"/>
    </source>
</evidence>
<feature type="domain" description="Mur ligase central" evidence="11">
    <location>
        <begin position="109"/>
        <end position="278"/>
    </location>
</feature>
<evidence type="ECO:0000256" key="10">
    <source>
        <dbReference type="HAMAP-Rule" id="MF_00639"/>
    </source>
</evidence>
<proteinExistence type="inferred from homology"/>
<dbReference type="AlphaFoldDB" id="A0A9D1KQC4"/>
<comment type="subcellular location">
    <subcellularLocation>
        <location evidence="1 10">Cytoplasm</location>
    </subcellularLocation>
</comment>
<dbReference type="EMBL" id="DVLW01000043">
    <property type="protein sequence ID" value="HIT93868.1"/>
    <property type="molecule type" value="Genomic_DNA"/>
</dbReference>
<dbReference type="SUPFAM" id="SSF51984">
    <property type="entry name" value="MurCD N-terminal domain"/>
    <property type="match status" value="1"/>
</dbReference>
<dbReference type="Gene3D" id="3.40.1190.10">
    <property type="entry name" value="Mur-like, catalytic domain"/>
    <property type="match status" value="1"/>
</dbReference>
<dbReference type="PANTHER" id="PTHR43692:SF1">
    <property type="entry name" value="UDP-N-ACETYLMURAMOYLALANINE--D-GLUTAMATE LIGASE"/>
    <property type="match status" value="1"/>
</dbReference>
<keyword evidence="6 10" id="KW-0067">ATP-binding</keyword>
<keyword evidence="7 10" id="KW-0133">Cell shape</keyword>
<keyword evidence="4 10" id="KW-0436">Ligase</keyword>
<dbReference type="GO" id="GO:0008764">
    <property type="term" value="F:UDP-N-acetylmuramoylalanine-D-glutamate ligase activity"/>
    <property type="evidence" value="ECO:0007669"/>
    <property type="project" value="UniProtKB-UniRule"/>
</dbReference>
<keyword evidence="10" id="KW-0131">Cell cycle</keyword>
<evidence type="ECO:0000256" key="3">
    <source>
        <dbReference type="ARBA" id="ARBA00022490"/>
    </source>
</evidence>
<feature type="binding site" evidence="10">
    <location>
        <begin position="111"/>
        <end position="117"/>
    </location>
    <ligand>
        <name>ATP</name>
        <dbReference type="ChEBI" id="CHEBI:30616"/>
    </ligand>
</feature>
<evidence type="ECO:0000256" key="6">
    <source>
        <dbReference type="ARBA" id="ARBA00022840"/>
    </source>
</evidence>
<comment type="catalytic activity">
    <reaction evidence="10">
        <text>UDP-N-acetyl-alpha-D-muramoyl-L-alanine + D-glutamate + ATP = UDP-N-acetyl-alpha-D-muramoyl-L-alanyl-D-glutamate + ADP + phosphate + H(+)</text>
        <dbReference type="Rhea" id="RHEA:16429"/>
        <dbReference type="ChEBI" id="CHEBI:15378"/>
        <dbReference type="ChEBI" id="CHEBI:29986"/>
        <dbReference type="ChEBI" id="CHEBI:30616"/>
        <dbReference type="ChEBI" id="CHEBI:43474"/>
        <dbReference type="ChEBI" id="CHEBI:83898"/>
        <dbReference type="ChEBI" id="CHEBI:83900"/>
        <dbReference type="ChEBI" id="CHEBI:456216"/>
        <dbReference type="EC" id="6.3.2.9"/>
    </reaction>
</comment>
<dbReference type="Pfam" id="PF08245">
    <property type="entry name" value="Mur_ligase_M"/>
    <property type="match status" value="1"/>
</dbReference>
<evidence type="ECO:0000256" key="5">
    <source>
        <dbReference type="ARBA" id="ARBA00022741"/>
    </source>
</evidence>
<dbReference type="Gene3D" id="3.90.190.20">
    <property type="entry name" value="Mur ligase, C-terminal domain"/>
    <property type="match status" value="1"/>
</dbReference>
<comment type="pathway">
    <text evidence="2 10">Cell wall biogenesis; peptidoglycan biosynthesis.</text>
</comment>
<dbReference type="SUPFAM" id="SSF53244">
    <property type="entry name" value="MurD-like peptide ligases, peptide-binding domain"/>
    <property type="match status" value="1"/>
</dbReference>
<evidence type="ECO:0000313" key="12">
    <source>
        <dbReference type="EMBL" id="HIT93868.1"/>
    </source>
</evidence>